<feature type="compositionally biased region" description="Basic residues" evidence="1">
    <location>
        <begin position="728"/>
        <end position="740"/>
    </location>
</feature>
<accession>A0A7S2RTY8</accession>
<dbReference type="InterPro" id="IPR029063">
    <property type="entry name" value="SAM-dependent_MTases_sf"/>
</dbReference>
<dbReference type="Pfam" id="PF10294">
    <property type="entry name" value="Methyltransf_16"/>
    <property type="match status" value="1"/>
</dbReference>
<proteinExistence type="predicted"/>
<sequence>MIMGENQQQCQTRHISTVLWALAKSRIWAPTLVNACVLCANTKRPEWFKDQEISISIWALGKLHSNPSSVASVDDQVVDFVRGLSQAVDPFNFNSQGLSNWLNGLANLGLGKVLNHDQVVEVVLCKMHEFLAQELANTISALAKLDIIPQKVAFYQNLARTIKEQENNFTAQHVANLAWAIAKLQEAGKTGDFDFKGVFSGLISQHASSFNGQEFSMLLWAMSVISNETVPLRELLTPLHSSIQQSFGNMNAQQLSTIALALAKLDDTIPYFNEIADRTAEKINSFSALDIDNISIAFARLEVKHHKLQCAIVERGLALFESNLLSCRNIANIVWALTKTGTSITSTKGLEAFLKTISTNLRKGDHSKLSLEDFNARDLSNFAWGVGTLHYEDKKLMKAIGKVASEKLDEFNAQECSKLLYAMEKSGVQHDALQAAATKRREQDYSFDGIDEALVITHIIGGGRNLQQTREATGTTGATGGALWEDSHLLAKWFSLNSQTAHLDDAVRAVLGKKSKHWSVPWCGKTVVELGAGLGLCSIVCGALGMHVVATDGDEQVLKLQKDNVSRNAAIVKKAGGSVRVAKLEWGAADPLERLGLENPPDLIMATGVVYGKDIAVWEALSKTILSLTGSKTLVLMAHGNGAAPGVHKLKGSFYEYMQNNRYKIANISSPKLLKNHKGCQIHALGRKKKTRLIEEEQAQEASRKKAKKKSKACPEGSKQKKSDKEKKASKKDKSKRKRSRDPAAEERAKKKKR</sequence>
<name>A0A7S2RTY8_9STRA</name>
<dbReference type="EMBL" id="HBHK01010584">
    <property type="protein sequence ID" value="CAD9679618.1"/>
    <property type="molecule type" value="Transcribed_RNA"/>
</dbReference>
<feature type="region of interest" description="Disordered" evidence="1">
    <location>
        <begin position="696"/>
        <end position="754"/>
    </location>
</feature>
<dbReference type="InterPro" id="IPR019410">
    <property type="entry name" value="Methyltransf_16"/>
</dbReference>
<dbReference type="Gene3D" id="3.40.50.150">
    <property type="entry name" value="Vaccinia Virus protein VP39"/>
    <property type="match status" value="1"/>
</dbReference>
<dbReference type="AlphaFoldDB" id="A0A7S2RTY8"/>
<gene>
    <name evidence="3" type="ORF">QSP1433_LOCUS6620</name>
</gene>
<evidence type="ECO:0000313" key="3">
    <source>
        <dbReference type="EMBL" id="CAD9679618.1"/>
    </source>
</evidence>
<dbReference type="GO" id="GO:0005759">
    <property type="term" value="C:mitochondrial matrix"/>
    <property type="evidence" value="ECO:0007669"/>
    <property type="project" value="TreeGrafter"/>
</dbReference>
<feature type="domain" description="RNA-editing substrate-binding complex 6 protein" evidence="2">
    <location>
        <begin position="209"/>
        <end position="430"/>
    </location>
</feature>
<dbReference type="GO" id="GO:0000963">
    <property type="term" value="P:mitochondrial RNA processing"/>
    <property type="evidence" value="ECO:0007669"/>
    <property type="project" value="TreeGrafter"/>
</dbReference>
<protein>
    <recommendedName>
        <fullName evidence="2">RNA-editing substrate-binding complex 6 protein domain-containing protein</fullName>
    </recommendedName>
</protein>
<feature type="compositionally biased region" description="Basic and acidic residues" evidence="1">
    <location>
        <begin position="741"/>
        <end position="754"/>
    </location>
</feature>
<dbReference type="SUPFAM" id="SSF53335">
    <property type="entry name" value="S-adenosyl-L-methionine-dependent methyltransferases"/>
    <property type="match status" value="1"/>
</dbReference>
<dbReference type="Pfam" id="PF26188">
    <property type="entry name" value="RESC6"/>
    <property type="match status" value="1"/>
</dbReference>
<organism evidence="3">
    <name type="scientific">Mucochytrium quahogii</name>
    <dbReference type="NCBI Taxonomy" id="96639"/>
    <lineage>
        <taxon>Eukaryota</taxon>
        <taxon>Sar</taxon>
        <taxon>Stramenopiles</taxon>
        <taxon>Bigyra</taxon>
        <taxon>Labyrinthulomycetes</taxon>
        <taxon>Thraustochytrida</taxon>
        <taxon>Thraustochytriidae</taxon>
        <taxon>Mucochytrium</taxon>
    </lineage>
</organism>
<dbReference type="GO" id="GO:0003723">
    <property type="term" value="F:RNA binding"/>
    <property type="evidence" value="ECO:0007669"/>
    <property type="project" value="TreeGrafter"/>
</dbReference>
<evidence type="ECO:0000259" key="2">
    <source>
        <dbReference type="Pfam" id="PF26188"/>
    </source>
</evidence>
<feature type="compositionally biased region" description="Basic and acidic residues" evidence="1">
    <location>
        <begin position="718"/>
        <end position="727"/>
    </location>
</feature>
<dbReference type="PANTHER" id="PTHR21228">
    <property type="entry name" value="FAST LEU-RICH DOMAIN-CONTAINING"/>
    <property type="match status" value="1"/>
</dbReference>
<dbReference type="InterPro" id="IPR050870">
    <property type="entry name" value="FAST_kinase"/>
</dbReference>
<dbReference type="InterPro" id="IPR058917">
    <property type="entry name" value="RESC6_dom"/>
</dbReference>
<dbReference type="GO" id="GO:0044528">
    <property type="term" value="P:regulation of mitochondrial mRNA stability"/>
    <property type="evidence" value="ECO:0007669"/>
    <property type="project" value="TreeGrafter"/>
</dbReference>
<dbReference type="PANTHER" id="PTHR21228:SF40">
    <property type="entry name" value="LD45607P"/>
    <property type="match status" value="1"/>
</dbReference>
<reference evidence="3" key="1">
    <citation type="submission" date="2021-01" db="EMBL/GenBank/DDBJ databases">
        <authorList>
            <person name="Corre E."/>
            <person name="Pelletier E."/>
            <person name="Niang G."/>
            <person name="Scheremetjew M."/>
            <person name="Finn R."/>
            <person name="Kale V."/>
            <person name="Holt S."/>
            <person name="Cochrane G."/>
            <person name="Meng A."/>
            <person name="Brown T."/>
            <person name="Cohen L."/>
        </authorList>
    </citation>
    <scope>NUCLEOTIDE SEQUENCE</scope>
    <source>
        <strain evidence="3">NY070348D</strain>
    </source>
</reference>
<evidence type="ECO:0000256" key="1">
    <source>
        <dbReference type="SAM" id="MobiDB-lite"/>
    </source>
</evidence>
<dbReference type="GO" id="GO:0035770">
    <property type="term" value="C:ribonucleoprotein granule"/>
    <property type="evidence" value="ECO:0007669"/>
    <property type="project" value="TreeGrafter"/>
</dbReference>